<comment type="caution">
    <text evidence="1">The sequence shown here is derived from an EMBL/GenBank/DDBJ whole genome shotgun (WGS) entry which is preliminary data.</text>
</comment>
<evidence type="ECO:0000313" key="1">
    <source>
        <dbReference type="EMBL" id="KAI4864066.1"/>
    </source>
</evidence>
<accession>A0ACB9YX72</accession>
<sequence length="325" mass="36015">MDVNDQSEDILQSSYRYGTSTVNQSVRSQQLRTFLFGYPLHNSLAPLLHTKLFEGLSIPWTYSPMETQDASKFMPCLKAPGVIGCAVTMPYKVAMMSAVDEVTAEAKIIGAINTVFIRNGADGRPRYIGTNTDCIGVREAFLQNFPDVLNHSTGKPGLVIGGGGACRSSIYALWKWLGASMIYLVNRLESEVIDVIQSLNTAGFEGELIHVSSVEMAETLESPALIIGTIPDFPPKEKGEVTTRSIVNKFLSREKKGYVLEMCYHPRPRTEFFEIAIEAGWGVLYGTEAMIYQGVAQQVLWTELPLERFNLGEVKRAISDMIEKP</sequence>
<dbReference type="Proteomes" id="UP001497700">
    <property type="component" value="Unassembled WGS sequence"/>
</dbReference>
<name>A0ACB9YX72_9PEZI</name>
<protein>
    <submittedName>
        <fullName evidence="1">NAD(P)-binding protein</fullName>
    </submittedName>
</protein>
<proteinExistence type="predicted"/>
<gene>
    <name evidence="1" type="ORF">F4820DRAFT_424890</name>
</gene>
<keyword evidence="2" id="KW-1185">Reference proteome</keyword>
<reference evidence="1 2" key="1">
    <citation type="journal article" date="2022" name="New Phytol.">
        <title>Ecological generalism drives hyperdiversity of secondary metabolite gene clusters in xylarialean endophytes.</title>
        <authorList>
            <person name="Franco M.E.E."/>
            <person name="Wisecaver J.H."/>
            <person name="Arnold A.E."/>
            <person name="Ju Y.M."/>
            <person name="Slot J.C."/>
            <person name="Ahrendt S."/>
            <person name="Moore L.P."/>
            <person name="Eastman K.E."/>
            <person name="Scott K."/>
            <person name="Konkel Z."/>
            <person name="Mondo S.J."/>
            <person name="Kuo A."/>
            <person name="Hayes R.D."/>
            <person name="Haridas S."/>
            <person name="Andreopoulos B."/>
            <person name="Riley R."/>
            <person name="LaButti K."/>
            <person name="Pangilinan J."/>
            <person name="Lipzen A."/>
            <person name="Amirebrahimi M."/>
            <person name="Yan J."/>
            <person name="Adam C."/>
            <person name="Keymanesh K."/>
            <person name="Ng V."/>
            <person name="Louie K."/>
            <person name="Northen T."/>
            <person name="Drula E."/>
            <person name="Henrissat B."/>
            <person name="Hsieh H.M."/>
            <person name="Youens-Clark K."/>
            <person name="Lutzoni F."/>
            <person name="Miadlikowska J."/>
            <person name="Eastwood D.C."/>
            <person name="Hamelin R.C."/>
            <person name="Grigoriev I.V."/>
            <person name="U'Ren J.M."/>
        </authorList>
    </citation>
    <scope>NUCLEOTIDE SEQUENCE [LARGE SCALE GENOMIC DNA]</scope>
    <source>
        <strain evidence="1 2">CBS 119005</strain>
    </source>
</reference>
<dbReference type="EMBL" id="MU393492">
    <property type="protein sequence ID" value="KAI4864066.1"/>
    <property type="molecule type" value="Genomic_DNA"/>
</dbReference>
<organism evidence="1 2">
    <name type="scientific">Hypoxylon rubiginosum</name>
    <dbReference type="NCBI Taxonomy" id="110542"/>
    <lineage>
        <taxon>Eukaryota</taxon>
        <taxon>Fungi</taxon>
        <taxon>Dikarya</taxon>
        <taxon>Ascomycota</taxon>
        <taxon>Pezizomycotina</taxon>
        <taxon>Sordariomycetes</taxon>
        <taxon>Xylariomycetidae</taxon>
        <taxon>Xylariales</taxon>
        <taxon>Hypoxylaceae</taxon>
        <taxon>Hypoxylon</taxon>
    </lineage>
</organism>
<evidence type="ECO:0000313" key="2">
    <source>
        <dbReference type="Proteomes" id="UP001497700"/>
    </source>
</evidence>